<name>A0ABN1B7N4_9ACTN</name>
<dbReference type="PROSITE" id="PS51318">
    <property type="entry name" value="TAT"/>
    <property type="match status" value="1"/>
</dbReference>
<dbReference type="PANTHER" id="PTHR34315">
    <property type="match status" value="1"/>
</dbReference>
<proteinExistence type="predicted"/>
<dbReference type="PANTHER" id="PTHR34315:SF1">
    <property type="entry name" value="INTRADIOL RING-CLEAVAGE DIOXYGENASES DOMAIN-CONTAINING PROTEIN-RELATED"/>
    <property type="match status" value="1"/>
</dbReference>
<sequence length="296" mass="31409">MRNMTEESAPLFSRRRLLAAGGAGIAVAGLGGAALAGNASAEEPATTDCLRLTKESIEGPYYLDYDKYRSDVTEGKPGVPLTLRIRVLDSVHCRPLSRVAVDIWHCDALGVYSSYEEASSGDGGTPPPGTPTAVPTGPPPGGGGMHAEPDSDTTYLRGFQMTDRAGWVTFRTVFPGWYRGRAVHIHTKVHVDGEFTGGKYVGGTDCHTGQLYFPEKAIEAVARTQPYATNTTERTTNAEDMLHTGDTAADGMLALRYDERRVGRGVHAAITLGVDPDAEHDGQDGGFPAPTSSPSA</sequence>
<evidence type="ECO:0000256" key="1">
    <source>
        <dbReference type="SAM" id="MobiDB-lite"/>
    </source>
</evidence>
<feature type="region of interest" description="Disordered" evidence="1">
    <location>
        <begin position="117"/>
        <end position="149"/>
    </location>
</feature>
<keyword evidence="2" id="KW-0223">Dioxygenase</keyword>
<evidence type="ECO:0000313" key="2">
    <source>
        <dbReference type="EMBL" id="GAA0491959.1"/>
    </source>
</evidence>
<dbReference type="SUPFAM" id="SSF49482">
    <property type="entry name" value="Aromatic compound dioxygenase"/>
    <property type="match status" value="1"/>
</dbReference>
<feature type="region of interest" description="Disordered" evidence="1">
    <location>
        <begin position="274"/>
        <end position="296"/>
    </location>
</feature>
<dbReference type="CDD" id="cd03457">
    <property type="entry name" value="intradiol_dioxygenase_like"/>
    <property type="match status" value="1"/>
</dbReference>
<feature type="compositionally biased region" description="Pro residues" evidence="1">
    <location>
        <begin position="125"/>
        <end position="141"/>
    </location>
</feature>
<comment type="caution">
    <text evidence="2">The sequence shown here is derived from an EMBL/GenBank/DDBJ whole genome shotgun (WGS) entry which is preliminary data.</text>
</comment>
<keyword evidence="2" id="KW-0560">Oxidoreductase</keyword>
<keyword evidence="3" id="KW-1185">Reference proteome</keyword>
<dbReference type="EMBL" id="BAAABY010000048">
    <property type="protein sequence ID" value="GAA0491959.1"/>
    <property type="molecule type" value="Genomic_DNA"/>
</dbReference>
<dbReference type="InterPro" id="IPR006311">
    <property type="entry name" value="TAT_signal"/>
</dbReference>
<accession>A0ABN1B7N4</accession>
<dbReference type="InterPro" id="IPR015889">
    <property type="entry name" value="Intradiol_dOase_core"/>
</dbReference>
<dbReference type="Proteomes" id="UP001500909">
    <property type="component" value="Unassembled WGS sequence"/>
</dbReference>
<gene>
    <name evidence="2" type="ORF">GCM10010361_66580</name>
</gene>
<protein>
    <submittedName>
        <fullName evidence="2">Protocatechuate dioxygenase</fullName>
    </submittedName>
</protein>
<reference evidence="2 3" key="1">
    <citation type="journal article" date="2019" name="Int. J. Syst. Evol. Microbiol.">
        <title>The Global Catalogue of Microorganisms (GCM) 10K type strain sequencing project: providing services to taxonomists for standard genome sequencing and annotation.</title>
        <authorList>
            <consortium name="The Broad Institute Genomics Platform"/>
            <consortium name="The Broad Institute Genome Sequencing Center for Infectious Disease"/>
            <person name="Wu L."/>
            <person name="Ma J."/>
        </authorList>
    </citation>
    <scope>NUCLEOTIDE SEQUENCE [LARGE SCALE GENOMIC DNA]</scope>
    <source>
        <strain evidence="2 3">JCM 4805</strain>
    </source>
</reference>
<organism evidence="2 3">
    <name type="scientific">Streptomyces olivaceiscleroticus</name>
    <dbReference type="NCBI Taxonomy" id="68245"/>
    <lineage>
        <taxon>Bacteria</taxon>
        <taxon>Bacillati</taxon>
        <taxon>Actinomycetota</taxon>
        <taxon>Actinomycetes</taxon>
        <taxon>Kitasatosporales</taxon>
        <taxon>Streptomycetaceae</taxon>
        <taxon>Streptomyces</taxon>
    </lineage>
</organism>
<dbReference type="GO" id="GO:0051213">
    <property type="term" value="F:dioxygenase activity"/>
    <property type="evidence" value="ECO:0007669"/>
    <property type="project" value="UniProtKB-KW"/>
</dbReference>
<dbReference type="Gene3D" id="2.60.130.10">
    <property type="entry name" value="Aromatic compound dioxygenase"/>
    <property type="match status" value="1"/>
</dbReference>
<evidence type="ECO:0000313" key="3">
    <source>
        <dbReference type="Proteomes" id="UP001500909"/>
    </source>
</evidence>